<evidence type="ECO:0000256" key="6">
    <source>
        <dbReference type="ARBA" id="ARBA00022801"/>
    </source>
</evidence>
<keyword evidence="3" id="KW-0858">Xylan degradation</keyword>
<evidence type="ECO:0000313" key="12">
    <source>
        <dbReference type="Proteomes" id="UP000294933"/>
    </source>
</evidence>
<keyword evidence="12" id="KW-1185">Reference proteome</keyword>
<dbReference type="GO" id="GO:0030600">
    <property type="term" value="F:feruloyl esterase activity"/>
    <property type="evidence" value="ECO:0007669"/>
    <property type="project" value="UniProtKB-EC"/>
</dbReference>
<keyword evidence="7" id="KW-0106">Calcium</keyword>
<dbReference type="InterPro" id="IPR029058">
    <property type="entry name" value="AB_hydrolase_fold"/>
</dbReference>
<dbReference type="STRING" id="50990.A0A4Y7PY00"/>
<proteinExistence type="inferred from homology"/>
<reference evidence="11 12" key="1">
    <citation type="submission" date="2018-06" db="EMBL/GenBank/DDBJ databases">
        <title>A transcriptomic atlas of mushroom development highlights an independent origin of complex multicellularity.</title>
        <authorList>
            <consortium name="DOE Joint Genome Institute"/>
            <person name="Krizsan K."/>
            <person name="Almasi E."/>
            <person name="Merenyi Z."/>
            <person name="Sahu N."/>
            <person name="Viragh M."/>
            <person name="Koszo T."/>
            <person name="Mondo S."/>
            <person name="Kiss B."/>
            <person name="Balint B."/>
            <person name="Kues U."/>
            <person name="Barry K."/>
            <person name="Hegedus J.C."/>
            <person name="Henrissat B."/>
            <person name="Johnson J."/>
            <person name="Lipzen A."/>
            <person name="Ohm R."/>
            <person name="Nagy I."/>
            <person name="Pangilinan J."/>
            <person name="Yan J."/>
            <person name="Xiong Y."/>
            <person name="Grigoriev I.V."/>
            <person name="Hibbett D.S."/>
            <person name="Nagy L.G."/>
        </authorList>
    </citation>
    <scope>NUCLEOTIDE SEQUENCE [LARGE SCALE GENOMIC DNA]</scope>
    <source>
        <strain evidence="11 12">SZMC22713</strain>
    </source>
</reference>
<evidence type="ECO:0000256" key="10">
    <source>
        <dbReference type="RuleBase" id="RU361238"/>
    </source>
</evidence>
<evidence type="ECO:0000256" key="4">
    <source>
        <dbReference type="ARBA" id="ARBA00022723"/>
    </source>
</evidence>
<evidence type="ECO:0000256" key="1">
    <source>
        <dbReference type="ARBA" id="ARBA00006249"/>
    </source>
</evidence>
<keyword evidence="2" id="KW-0719">Serine esterase</keyword>
<keyword evidence="8" id="KW-1015">Disulfide bond</keyword>
<organism evidence="11 12">
    <name type="scientific">Rickenella mellea</name>
    <dbReference type="NCBI Taxonomy" id="50990"/>
    <lineage>
        <taxon>Eukaryota</taxon>
        <taxon>Fungi</taxon>
        <taxon>Dikarya</taxon>
        <taxon>Basidiomycota</taxon>
        <taxon>Agaricomycotina</taxon>
        <taxon>Agaricomycetes</taxon>
        <taxon>Hymenochaetales</taxon>
        <taxon>Rickenellaceae</taxon>
        <taxon>Rickenella</taxon>
    </lineage>
</organism>
<evidence type="ECO:0000256" key="5">
    <source>
        <dbReference type="ARBA" id="ARBA00022729"/>
    </source>
</evidence>
<keyword evidence="5" id="KW-0732">Signal</keyword>
<dbReference type="InterPro" id="IPR011118">
    <property type="entry name" value="Tannase/feruloyl_esterase"/>
</dbReference>
<dbReference type="EC" id="3.1.1.-" evidence="10"/>
<dbReference type="EMBL" id="ML170189">
    <property type="protein sequence ID" value="TDL20283.1"/>
    <property type="molecule type" value="Genomic_DNA"/>
</dbReference>
<evidence type="ECO:0000313" key="11">
    <source>
        <dbReference type="EMBL" id="TDL20283.1"/>
    </source>
</evidence>
<dbReference type="SUPFAM" id="SSF53474">
    <property type="entry name" value="alpha/beta-Hydrolases"/>
    <property type="match status" value="1"/>
</dbReference>
<keyword evidence="6 10" id="KW-0378">Hydrolase</keyword>
<evidence type="ECO:0000256" key="3">
    <source>
        <dbReference type="ARBA" id="ARBA00022651"/>
    </source>
</evidence>
<keyword evidence="3" id="KW-0624">Polysaccharide degradation</keyword>
<comment type="similarity">
    <text evidence="1 10">Belongs to the tannase family.</text>
</comment>
<evidence type="ECO:0000256" key="7">
    <source>
        <dbReference type="ARBA" id="ARBA00022837"/>
    </source>
</evidence>
<name>A0A4Y7PY00_9AGAM</name>
<dbReference type="Proteomes" id="UP000294933">
    <property type="component" value="Unassembled WGS sequence"/>
</dbReference>
<dbReference type="PANTHER" id="PTHR33938:SF15">
    <property type="entry name" value="FERULOYL ESTERASE B-RELATED"/>
    <property type="match status" value="1"/>
</dbReference>
<evidence type="ECO:0000256" key="2">
    <source>
        <dbReference type="ARBA" id="ARBA00022487"/>
    </source>
</evidence>
<evidence type="ECO:0000256" key="9">
    <source>
        <dbReference type="ARBA" id="ARBA00034075"/>
    </source>
</evidence>
<dbReference type="VEuPathDB" id="FungiDB:BD410DRAFT_829759"/>
<keyword evidence="3" id="KW-0119">Carbohydrate metabolism</keyword>
<keyword evidence="4" id="KW-0479">Metal-binding</keyword>
<sequence length="218" mass="24067">MQKHGFLINGSGDFWLKETLVYVDKVLITPTLTMAHRFILPQSLRTMDTTGRLAFFFLNEPEVIKDFAFRAIHVQAVIGKQIVKAYYGRNHGKSYYLRCSTGGRQGTRAALSFPDDFDGVVAGAPSNRFQSPPRLGSVSGKHCGPALLVGAQKSIPYNVTASTHNVPLAIVDWVESGVAPDVMRMKQEEYYENGTDIYSTSQFVPQTALDIALRTTCG</sequence>
<dbReference type="Pfam" id="PF07519">
    <property type="entry name" value="Tannase"/>
    <property type="match status" value="1"/>
</dbReference>
<accession>A0A4Y7PY00</accession>
<dbReference type="PANTHER" id="PTHR33938">
    <property type="entry name" value="FERULOYL ESTERASE B-RELATED"/>
    <property type="match status" value="1"/>
</dbReference>
<gene>
    <name evidence="11" type="ORF">BD410DRAFT_829759</name>
</gene>
<evidence type="ECO:0000256" key="8">
    <source>
        <dbReference type="ARBA" id="ARBA00023157"/>
    </source>
</evidence>
<dbReference type="AlphaFoldDB" id="A0A4Y7PY00"/>
<dbReference type="GO" id="GO:0046872">
    <property type="term" value="F:metal ion binding"/>
    <property type="evidence" value="ECO:0007669"/>
    <property type="project" value="UniProtKB-KW"/>
</dbReference>
<dbReference type="OrthoDB" id="3039123at2759"/>
<comment type="catalytic activity">
    <reaction evidence="9">
        <text>feruloyl-polysaccharide + H2O = ferulate + polysaccharide.</text>
        <dbReference type="EC" id="3.1.1.73"/>
    </reaction>
</comment>
<protein>
    <recommendedName>
        <fullName evidence="10">Carboxylic ester hydrolase</fullName>
        <ecNumber evidence="10">3.1.1.-</ecNumber>
    </recommendedName>
</protein>
<dbReference type="GO" id="GO:0045493">
    <property type="term" value="P:xylan catabolic process"/>
    <property type="evidence" value="ECO:0007669"/>
    <property type="project" value="UniProtKB-KW"/>
</dbReference>